<dbReference type="Proteomes" id="UP000253940">
    <property type="component" value="Chromosome"/>
</dbReference>
<sequence>MRKTLSQKLCSSLIIPMLSGIPLAHAEILVLLPERGALAPAAQSVKDGLSAAYYAGTQRPALRFVDSSDQPMDILLAKEVKSDTELVIGPLAREQVGELVNLSPKVPVLALNQVPQSQRNVWQFALAPDEDAITLLKTMQGDGVTQLSIVTEPKFTSGQRFKEALLKSGKMKTIDIKAIPTNLPANQGLLILGDAQWVSQQKLPKERVYIPAFAFDRRLPVQTGLQFCDTPALLRADWPELNALNKAQPAPSNVQRLRAFGADAWQIALLIRDHALSAKFSGRTGLMTLNNQDINRVPICFQATSGGLVPK</sequence>
<dbReference type="PANTHER" id="PTHR38038">
    <property type="entry name" value="PENICILLIN-BINDING PROTEIN ACTIVATOR LPOA"/>
    <property type="match status" value="1"/>
</dbReference>
<dbReference type="GO" id="GO:0031241">
    <property type="term" value="C:periplasmic side of cell outer membrane"/>
    <property type="evidence" value="ECO:0007669"/>
    <property type="project" value="TreeGrafter"/>
</dbReference>
<evidence type="ECO:0000313" key="2">
    <source>
        <dbReference type="EMBL" id="AXI02449.1"/>
    </source>
</evidence>
<evidence type="ECO:0000256" key="1">
    <source>
        <dbReference type="ARBA" id="ARBA00023136"/>
    </source>
</evidence>
<dbReference type="InterPro" id="IPR007443">
    <property type="entry name" value="LpoA"/>
</dbReference>
<dbReference type="Gene3D" id="3.40.50.2300">
    <property type="match status" value="2"/>
</dbReference>
<dbReference type="Pfam" id="PF04348">
    <property type="entry name" value="LppC"/>
    <property type="match status" value="1"/>
</dbReference>
<dbReference type="PANTHER" id="PTHR38038:SF1">
    <property type="entry name" value="PENICILLIN-BINDING PROTEIN ACTIVATOR LPOA"/>
    <property type="match status" value="1"/>
</dbReference>
<dbReference type="EMBL" id="CP031222">
    <property type="protein sequence ID" value="AXI02449.1"/>
    <property type="molecule type" value="Genomic_DNA"/>
</dbReference>
<dbReference type="GO" id="GO:0030234">
    <property type="term" value="F:enzyme regulator activity"/>
    <property type="evidence" value="ECO:0007669"/>
    <property type="project" value="TreeGrafter"/>
</dbReference>
<reference evidence="2 3" key="1">
    <citation type="submission" date="2018-07" db="EMBL/GenBank/DDBJ databases">
        <title>Genome sequencing of Moraxellaceae gen. HYN0046.</title>
        <authorList>
            <person name="Kim M."/>
            <person name="Yi H."/>
        </authorList>
    </citation>
    <scope>NUCLEOTIDE SEQUENCE [LARGE SCALE GENOMIC DNA]</scope>
    <source>
        <strain evidence="2 3">HYN0046</strain>
    </source>
</reference>
<gene>
    <name evidence="2" type="ORF">HYN46_06165</name>
</gene>
<name>A0A345P590_9GAMM</name>
<keyword evidence="3" id="KW-1185">Reference proteome</keyword>
<protein>
    <recommendedName>
        <fullName evidence="4">Penicillin-binding protein activator</fullName>
    </recommendedName>
</protein>
<dbReference type="AlphaFoldDB" id="A0A345P590"/>
<dbReference type="GO" id="GO:0009252">
    <property type="term" value="P:peptidoglycan biosynthetic process"/>
    <property type="evidence" value="ECO:0007669"/>
    <property type="project" value="TreeGrafter"/>
</dbReference>
<proteinExistence type="predicted"/>
<accession>A0A345P590</accession>
<dbReference type="RefSeq" id="WP_114898559.1">
    <property type="nucleotide sequence ID" value="NZ_CP031222.1"/>
</dbReference>
<organism evidence="2 3">
    <name type="scientific">Aquirhabdus parva</name>
    <dbReference type="NCBI Taxonomy" id="2283318"/>
    <lineage>
        <taxon>Bacteria</taxon>
        <taxon>Pseudomonadati</taxon>
        <taxon>Pseudomonadota</taxon>
        <taxon>Gammaproteobacteria</taxon>
        <taxon>Moraxellales</taxon>
        <taxon>Moraxellaceae</taxon>
        <taxon>Aquirhabdus</taxon>
    </lineage>
</organism>
<evidence type="ECO:0000313" key="3">
    <source>
        <dbReference type="Proteomes" id="UP000253940"/>
    </source>
</evidence>
<dbReference type="KEGG" id="mbah:HYN46_06165"/>
<keyword evidence="1" id="KW-0472">Membrane</keyword>
<evidence type="ECO:0008006" key="4">
    <source>
        <dbReference type="Google" id="ProtNLM"/>
    </source>
</evidence>
<dbReference type="SUPFAM" id="SSF53822">
    <property type="entry name" value="Periplasmic binding protein-like I"/>
    <property type="match status" value="1"/>
</dbReference>
<dbReference type="OrthoDB" id="6708821at2"/>
<dbReference type="InterPro" id="IPR028082">
    <property type="entry name" value="Peripla_BP_I"/>
</dbReference>